<dbReference type="PRINTS" id="PR00019">
    <property type="entry name" value="LEURICHRPT"/>
</dbReference>
<dbReference type="PANTHER" id="PTHR24369:SF210">
    <property type="entry name" value="CHAOPTIN-RELATED"/>
    <property type="match status" value="1"/>
</dbReference>
<comment type="caution">
    <text evidence="5">The sequence shown here is derived from an EMBL/GenBank/DDBJ whole genome shotgun (WGS) entry which is preliminary data.</text>
</comment>
<dbReference type="GO" id="GO:0005886">
    <property type="term" value="C:plasma membrane"/>
    <property type="evidence" value="ECO:0007669"/>
    <property type="project" value="TreeGrafter"/>
</dbReference>
<keyword evidence="3" id="KW-0677">Repeat</keyword>
<sequence>MWMPALLVLSLASAARAWRCPGLSARPAAECACDMPHTLRCAGDHTALQTALTARPAGGALFAKGAPRPTPTKRVAPAPSDEIFTSKSRLIRWIIGRHLREQRIKNKSNSVSLLDCALRGVSALSAASVAELAGVGLHGLVISSGDIRRIQQAAFSSISTTLMALGLPNNQLPSVPTEALANLPELERLDLSNNKIHALDPNSFKGIQNITYLDLSDNQLTSISQEAFKPLAKLSVLRLRGNLLKVSELPPLREARLLRELDLSSNALEGPLGGGTLPALECLLSLQLSDNTFASIRRGALAGLTNLTYLNLHNNQIDVLEDYAFKHLTNLTHLDLSHNEIVAVSVITTQLLKSSPTLPKSLLKRNVDDCGVAFELAHVNYNDIFKAFKFIKRKLSYYGIRGLSLGLLESYLSGRVQRVDINGASLAQLTNLARLDLSHNFLRSLSAEPFKSLDKLTDLLVHDNDISMIDDGALTDHTDLRRFTIEGCVRPLSLYYSDASADGVEERSLVPHSLAHTLGSGGTRQ</sequence>
<dbReference type="Gene3D" id="3.80.10.10">
    <property type="entry name" value="Ribonuclease Inhibitor"/>
    <property type="match status" value="2"/>
</dbReference>
<protein>
    <submittedName>
        <fullName evidence="5">Insulin-like growth factor-binding protein complex acid labile subunit</fullName>
    </submittedName>
</protein>
<evidence type="ECO:0000313" key="5">
    <source>
        <dbReference type="EMBL" id="GBP16864.1"/>
    </source>
</evidence>
<keyword evidence="6" id="KW-1185">Reference proteome</keyword>
<dbReference type="SUPFAM" id="SSF52058">
    <property type="entry name" value="L domain-like"/>
    <property type="match status" value="1"/>
</dbReference>
<dbReference type="AlphaFoldDB" id="A0A4C1TSI2"/>
<keyword evidence="1" id="KW-0433">Leucine-rich repeat</keyword>
<evidence type="ECO:0000313" key="6">
    <source>
        <dbReference type="Proteomes" id="UP000299102"/>
    </source>
</evidence>
<dbReference type="InterPro" id="IPR003591">
    <property type="entry name" value="Leu-rich_rpt_typical-subtyp"/>
</dbReference>
<accession>A0A4C1TSI2</accession>
<dbReference type="InterPro" id="IPR001611">
    <property type="entry name" value="Leu-rich_rpt"/>
</dbReference>
<dbReference type="PANTHER" id="PTHR24369">
    <property type="entry name" value="ANTIGEN BSP, PUTATIVE-RELATED"/>
    <property type="match status" value="1"/>
</dbReference>
<reference evidence="5 6" key="1">
    <citation type="journal article" date="2019" name="Commun. Biol.">
        <title>The bagworm genome reveals a unique fibroin gene that provides high tensile strength.</title>
        <authorList>
            <person name="Kono N."/>
            <person name="Nakamura H."/>
            <person name="Ohtoshi R."/>
            <person name="Tomita M."/>
            <person name="Numata K."/>
            <person name="Arakawa K."/>
        </authorList>
    </citation>
    <scope>NUCLEOTIDE SEQUENCE [LARGE SCALE GENOMIC DNA]</scope>
</reference>
<dbReference type="EMBL" id="BGZK01000082">
    <property type="protein sequence ID" value="GBP16864.1"/>
    <property type="molecule type" value="Genomic_DNA"/>
</dbReference>
<dbReference type="InterPro" id="IPR050541">
    <property type="entry name" value="LRR_TM_domain-containing"/>
</dbReference>
<feature type="chain" id="PRO_5020020818" evidence="4">
    <location>
        <begin position="18"/>
        <end position="525"/>
    </location>
</feature>
<proteinExistence type="predicted"/>
<evidence type="ECO:0000256" key="4">
    <source>
        <dbReference type="SAM" id="SignalP"/>
    </source>
</evidence>
<dbReference type="PROSITE" id="PS51450">
    <property type="entry name" value="LRR"/>
    <property type="match status" value="5"/>
</dbReference>
<name>A0A4C1TSI2_EUMVA</name>
<gene>
    <name evidence="5" type="primary">Igfals</name>
    <name evidence="5" type="ORF">EVAR_13244_1</name>
</gene>
<evidence type="ECO:0000256" key="2">
    <source>
        <dbReference type="ARBA" id="ARBA00022729"/>
    </source>
</evidence>
<dbReference type="InterPro" id="IPR032675">
    <property type="entry name" value="LRR_dom_sf"/>
</dbReference>
<keyword evidence="2 4" id="KW-0732">Signal</keyword>
<evidence type="ECO:0000256" key="1">
    <source>
        <dbReference type="ARBA" id="ARBA00022614"/>
    </source>
</evidence>
<dbReference type="Pfam" id="PF13855">
    <property type="entry name" value="LRR_8"/>
    <property type="match status" value="3"/>
</dbReference>
<dbReference type="STRING" id="151549.A0A4C1TSI2"/>
<feature type="signal peptide" evidence="4">
    <location>
        <begin position="1"/>
        <end position="17"/>
    </location>
</feature>
<dbReference type="SMART" id="SM00365">
    <property type="entry name" value="LRR_SD22"/>
    <property type="match status" value="6"/>
</dbReference>
<organism evidence="5 6">
    <name type="scientific">Eumeta variegata</name>
    <name type="common">Bagworm moth</name>
    <name type="synonym">Eumeta japonica</name>
    <dbReference type="NCBI Taxonomy" id="151549"/>
    <lineage>
        <taxon>Eukaryota</taxon>
        <taxon>Metazoa</taxon>
        <taxon>Ecdysozoa</taxon>
        <taxon>Arthropoda</taxon>
        <taxon>Hexapoda</taxon>
        <taxon>Insecta</taxon>
        <taxon>Pterygota</taxon>
        <taxon>Neoptera</taxon>
        <taxon>Endopterygota</taxon>
        <taxon>Lepidoptera</taxon>
        <taxon>Glossata</taxon>
        <taxon>Ditrysia</taxon>
        <taxon>Tineoidea</taxon>
        <taxon>Psychidae</taxon>
        <taxon>Oiketicinae</taxon>
        <taxon>Eumeta</taxon>
    </lineage>
</organism>
<dbReference type="Proteomes" id="UP000299102">
    <property type="component" value="Unassembled WGS sequence"/>
</dbReference>
<dbReference type="OrthoDB" id="2151624at2759"/>
<dbReference type="FunFam" id="3.80.10.10:FF:001164">
    <property type="entry name" value="GH01279p"/>
    <property type="match status" value="1"/>
</dbReference>
<evidence type="ECO:0000256" key="3">
    <source>
        <dbReference type="ARBA" id="ARBA00022737"/>
    </source>
</evidence>
<dbReference type="SMART" id="SM00369">
    <property type="entry name" value="LRR_TYP"/>
    <property type="match status" value="7"/>
</dbReference>